<name>A0A6F9D8U4_9ASCI</name>
<organism evidence="6">
    <name type="scientific">Phallusia mammillata</name>
    <dbReference type="NCBI Taxonomy" id="59560"/>
    <lineage>
        <taxon>Eukaryota</taxon>
        <taxon>Metazoa</taxon>
        <taxon>Chordata</taxon>
        <taxon>Tunicata</taxon>
        <taxon>Ascidiacea</taxon>
        <taxon>Phlebobranchia</taxon>
        <taxon>Ascidiidae</taxon>
        <taxon>Phallusia</taxon>
    </lineage>
</organism>
<dbReference type="InterPro" id="IPR011992">
    <property type="entry name" value="EF-hand-dom_pair"/>
</dbReference>
<dbReference type="AlphaFoldDB" id="A0A6F9D8U4"/>
<evidence type="ECO:0000256" key="2">
    <source>
        <dbReference type="ARBA" id="ARBA00022737"/>
    </source>
</evidence>
<evidence type="ECO:0000256" key="3">
    <source>
        <dbReference type="ARBA" id="ARBA00022837"/>
    </source>
</evidence>
<feature type="domain" description="EF-hand" evidence="5">
    <location>
        <begin position="144"/>
        <end position="179"/>
    </location>
</feature>
<dbReference type="Gene3D" id="1.10.238.10">
    <property type="entry name" value="EF-hand"/>
    <property type="match status" value="2"/>
</dbReference>
<keyword evidence="1" id="KW-0479">Metal-binding</keyword>
<sequence length="187" mass="21535">MGASSSVFTNEELQEYSELTFFSKKEVIHVFEKFVELDPEILANRKGYRLSMEKVCQMPELKVNPFSDRICRVFSTSESFDGSLSFEDFLDMMSVFSDQAPKGLKVEYAFKVYDFNEDDLLDTEDIEMIVTRLTGSAGALEENEMEQLLMNLMQEADLDDDGQLSYAEFEHVISKSPDFLNSFKIRL</sequence>
<dbReference type="PROSITE" id="PS00018">
    <property type="entry name" value="EF_HAND_1"/>
    <property type="match status" value="2"/>
</dbReference>
<dbReference type="GO" id="GO:0007229">
    <property type="term" value="P:integrin-mediated signaling pathway"/>
    <property type="evidence" value="ECO:0007669"/>
    <property type="project" value="UniProtKB-KW"/>
</dbReference>
<dbReference type="EMBL" id="LR783960">
    <property type="protein sequence ID" value="CAB3231032.1"/>
    <property type="molecule type" value="mRNA"/>
</dbReference>
<dbReference type="PROSITE" id="PS50222">
    <property type="entry name" value="EF_HAND_2"/>
    <property type="match status" value="2"/>
</dbReference>
<dbReference type="FunFam" id="1.10.238.10:FF:000035">
    <property type="entry name" value="Calcium and integrin-binding family member 2"/>
    <property type="match status" value="1"/>
</dbReference>
<evidence type="ECO:0000256" key="1">
    <source>
        <dbReference type="ARBA" id="ARBA00022723"/>
    </source>
</evidence>
<dbReference type="GO" id="GO:0005509">
    <property type="term" value="F:calcium ion binding"/>
    <property type="evidence" value="ECO:0007669"/>
    <property type="project" value="InterPro"/>
</dbReference>
<evidence type="ECO:0000259" key="5">
    <source>
        <dbReference type="PROSITE" id="PS50222"/>
    </source>
</evidence>
<dbReference type="Pfam" id="PF13499">
    <property type="entry name" value="EF-hand_7"/>
    <property type="match status" value="1"/>
</dbReference>
<keyword evidence="3" id="KW-0106">Calcium</keyword>
<keyword evidence="6" id="KW-0401">Integrin</keyword>
<dbReference type="PANTHER" id="PTHR45791:SF1">
    <property type="entry name" value="CALCIUM AND INTEGRIN BINDING FAMILY MEMBER 1"/>
    <property type="match status" value="1"/>
</dbReference>
<dbReference type="InterPro" id="IPR018247">
    <property type="entry name" value="EF_Hand_1_Ca_BS"/>
</dbReference>
<evidence type="ECO:0000313" key="6">
    <source>
        <dbReference type="EMBL" id="CAB3231032.1"/>
    </source>
</evidence>
<proteinExistence type="evidence at transcript level"/>
<keyword evidence="4" id="KW-0460">Magnesium</keyword>
<dbReference type="SMART" id="SM00054">
    <property type="entry name" value="EFh"/>
    <property type="match status" value="2"/>
</dbReference>
<dbReference type="SUPFAM" id="SSF47473">
    <property type="entry name" value="EF-hand"/>
    <property type="match status" value="1"/>
</dbReference>
<dbReference type="InterPro" id="IPR002048">
    <property type="entry name" value="EF_hand_dom"/>
</dbReference>
<keyword evidence="2" id="KW-0677">Repeat</keyword>
<evidence type="ECO:0000256" key="4">
    <source>
        <dbReference type="ARBA" id="ARBA00022842"/>
    </source>
</evidence>
<gene>
    <name evidence="6" type="primary">Cib1</name>
</gene>
<accession>A0A6F9D8U4</accession>
<dbReference type="GO" id="GO:0000287">
    <property type="term" value="F:magnesium ion binding"/>
    <property type="evidence" value="ECO:0007669"/>
    <property type="project" value="TreeGrafter"/>
</dbReference>
<dbReference type="PANTHER" id="PTHR45791">
    <property type="entry name" value="CALCIUM AND INTEGRIN BINDING FAMILY MEMBER 2"/>
    <property type="match status" value="1"/>
</dbReference>
<reference evidence="6" key="1">
    <citation type="submission" date="2020-04" db="EMBL/GenBank/DDBJ databases">
        <authorList>
            <person name="Neveu A P."/>
        </authorList>
    </citation>
    <scope>NUCLEOTIDE SEQUENCE</scope>
    <source>
        <tissue evidence="6">Whole embryo</tissue>
    </source>
</reference>
<feature type="domain" description="EF-hand" evidence="5">
    <location>
        <begin position="101"/>
        <end position="136"/>
    </location>
</feature>
<protein>
    <submittedName>
        <fullName evidence="6">Calcium and integrin-binding protein 1-like</fullName>
    </submittedName>
</protein>
<dbReference type="InterPro" id="IPR051433">
    <property type="entry name" value="CIBP"/>
</dbReference>